<dbReference type="EMBL" id="PDUD01000036">
    <property type="protein sequence ID" value="PHN02885.1"/>
    <property type="molecule type" value="Genomic_DNA"/>
</dbReference>
<keyword evidence="2" id="KW-0521">NADP</keyword>
<dbReference type="Gene3D" id="3.20.20.100">
    <property type="entry name" value="NADP-dependent oxidoreductase domain"/>
    <property type="match status" value="1"/>
</dbReference>
<evidence type="ECO:0000256" key="6">
    <source>
        <dbReference type="PIRSR" id="PIRSR000097-3"/>
    </source>
</evidence>
<evidence type="ECO:0000259" key="7">
    <source>
        <dbReference type="Pfam" id="PF00248"/>
    </source>
</evidence>
<feature type="domain" description="NADP-dependent oxidoreductase" evidence="7">
    <location>
        <begin position="15"/>
        <end position="290"/>
    </location>
</feature>
<protein>
    <submittedName>
        <fullName evidence="8">Aldehyde oxidoreductase</fullName>
    </submittedName>
</protein>
<dbReference type="FunFam" id="3.20.20.100:FF:000006">
    <property type="entry name" value="Aldo-keto reductase family 1 member A1"/>
    <property type="match status" value="1"/>
</dbReference>
<proteinExistence type="inferred from homology"/>
<reference evidence="8 9" key="1">
    <citation type="submission" date="2017-10" db="EMBL/GenBank/DDBJ databases">
        <title>The draft genome sequence of Lewinella nigricans NBRC 102662.</title>
        <authorList>
            <person name="Wang K."/>
        </authorList>
    </citation>
    <scope>NUCLEOTIDE SEQUENCE [LARGE SCALE GENOMIC DNA]</scope>
    <source>
        <strain evidence="8 9">NBRC 102662</strain>
    </source>
</reference>
<comment type="caution">
    <text evidence="8">The sequence shown here is derived from an EMBL/GenBank/DDBJ whole genome shotgun (WGS) entry which is preliminary data.</text>
</comment>
<comment type="similarity">
    <text evidence="1">Belongs to the aldo/keto reductase family.</text>
</comment>
<dbReference type="PROSITE" id="PS00798">
    <property type="entry name" value="ALDOKETO_REDUCTASE_1"/>
    <property type="match status" value="1"/>
</dbReference>
<evidence type="ECO:0000256" key="2">
    <source>
        <dbReference type="ARBA" id="ARBA00022857"/>
    </source>
</evidence>
<name>A0A2D0N314_FLAN2</name>
<dbReference type="AlphaFoldDB" id="A0A2D0N314"/>
<dbReference type="InterPro" id="IPR023210">
    <property type="entry name" value="NADP_OxRdtase_dom"/>
</dbReference>
<evidence type="ECO:0000313" key="8">
    <source>
        <dbReference type="EMBL" id="PHN02885.1"/>
    </source>
</evidence>
<feature type="site" description="Lowers pKa of active site Tyr" evidence="6">
    <location>
        <position position="77"/>
    </location>
</feature>
<organism evidence="8 9">
    <name type="scientific">Flavilitoribacter nigricans (strain ATCC 23147 / DSM 23189 / NBRC 102662 / NCIMB 1420 / SS-2)</name>
    <name type="common">Lewinella nigricans</name>
    <dbReference type="NCBI Taxonomy" id="1122177"/>
    <lineage>
        <taxon>Bacteria</taxon>
        <taxon>Pseudomonadati</taxon>
        <taxon>Bacteroidota</taxon>
        <taxon>Saprospiria</taxon>
        <taxon>Saprospirales</taxon>
        <taxon>Lewinellaceae</taxon>
        <taxon>Flavilitoribacter</taxon>
    </lineage>
</organism>
<dbReference type="PROSITE" id="PS00063">
    <property type="entry name" value="ALDOKETO_REDUCTASE_3"/>
    <property type="match status" value="1"/>
</dbReference>
<evidence type="ECO:0000313" key="9">
    <source>
        <dbReference type="Proteomes" id="UP000223913"/>
    </source>
</evidence>
<dbReference type="SUPFAM" id="SSF51430">
    <property type="entry name" value="NAD(P)-linked oxidoreductase"/>
    <property type="match status" value="1"/>
</dbReference>
<evidence type="ECO:0000256" key="5">
    <source>
        <dbReference type="PIRSR" id="PIRSR000097-2"/>
    </source>
</evidence>
<dbReference type="InterPro" id="IPR018170">
    <property type="entry name" value="Aldo/ket_reductase_CS"/>
</dbReference>
<feature type="binding site" evidence="5">
    <location>
        <position position="110"/>
    </location>
    <ligand>
        <name>substrate</name>
    </ligand>
</feature>
<dbReference type="InterPro" id="IPR020471">
    <property type="entry name" value="AKR"/>
</dbReference>
<dbReference type="CDD" id="cd19123">
    <property type="entry name" value="AKR_AKR3G1"/>
    <property type="match status" value="1"/>
</dbReference>
<evidence type="ECO:0000256" key="1">
    <source>
        <dbReference type="ARBA" id="ARBA00007905"/>
    </source>
</evidence>
<dbReference type="PANTHER" id="PTHR11732">
    <property type="entry name" value="ALDO/KETO REDUCTASE"/>
    <property type="match status" value="1"/>
</dbReference>
<evidence type="ECO:0000256" key="3">
    <source>
        <dbReference type="ARBA" id="ARBA00023002"/>
    </source>
</evidence>
<keyword evidence="9" id="KW-1185">Reference proteome</keyword>
<dbReference type="InterPro" id="IPR036812">
    <property type="entry name" value="NAD(P)_OxRdtase_dom_sf"/>
</dbReference>
<dbReference type="InterPro" id="IPR044496">
    <property type="entry name" value="AKR3G"/>
</dbReference>
<dbReference type="PROSITE" id="PS00062">
    <property type="entry name" value="ALDOKETO_REDUCTASE_2"/>
    <property type="match status" value="1"/>
</dbReference>
<dbReference type="Proteomes" id="UP000223913">
    <property type="component" value="Unassembled WGS sequence"/>
</dbReference>
<evidence type="ECO:0000256" key="4">
    <source>
        <dbReference type="PIRSR" id="PIRSR000097-1"/>
    </source>
</evidence>
<dbReference type="GO" id="GO:0008106">
    <property type="term" value="F:alcohol dehydrogenase (NADP+) activity"/>
    <property type="evidence" value="ECO:0007669"/>
    <property type="project" value="InterPro"/>
</dbReference>
<dbReference type="PRINTS" id="PR00069">
    <property type="entry name" value="ALDKETRDTASE"/>
</dbReference>
<dbReference type="OrthoDB" id="9804790at2"/>
<feature type="active site" description="Proton donor" evidence="4">
    <location>
        <position position="48"/>
    </location>
</feature>
<sequence>MPTLTFENNDRMPALGLGTWKSGPGEVYKAVREAIRIGYRHFDCAARYENEDEIGSALADAMAEGEVKREDLWITSKLWNNAHHRDHVVPALRESLEKLQLDYLDLYLIHWPVALKPEVIFPSKADEFLSLEEVPLLETWQGMEDCLIQDLARHIGVSNFSVKKLRGLLRESRFKPEMNQVESHPYLQQDELLSFCHQNDIHFTAYSPLGSMDRPSRLKKDEEPILLENKVIVNIAESHGCTPAQVLIGWALQRGTSVIPKSTNPKRLRENFAAASIKLTDADMEAIAGLNHHYRFIHGEFWTPEGSPYTIATLWDE</sequence>
<dbReference type="PIRSF" id="PIRSF000097">
    <property type="entry name" value="AKR"/>
    <property type="match status" value="1"/>
</dbReference>
<dbReference type="Pfam" id="PF00248">
    <property type="entry name" value="Aldo_ket_red"/>
    <property type="match status" value="1"/>
</dbReference>
<keyword evidence="3" id="KW-0560">Oxidoreductase</keyword>
<gene>
    <name evidence="8" type="ORF">CRP01_29950</name>
</gene>
<accession>A0A2D0N314</accession>